<reference evidence="1 2" key="1">
    <citation type="submission" date="2016-04" db="EMBL/GenBank/DDBJ databases">
        <title>Draft genome of Fonsecaea erecta CBS 125763.</title>
        <authorList>
            <person name="Weiss V.A."/>
            <person name="Vicente V.A."/>
            <person name="Raittz R.T."/>
            <person name="Moreno L.F."/>
            <person name="De Souza E.M."/>
            <person name="Pedrosa F.O."/>
            <person name="Steffens M.B."/>
            <person name="Faoro H."/>
            <person name="Tadra-Sfeir M.Z."/>
            <person name="Najafzadeh M.J."/>
            <person name="Felipe M.S."/>
            <person name="Teixeira M."/>
            <person name="Sun J."/>
            <person name="Xi L."/>
            <person name="Gomes R."/>
            <person name="De Azevedo C.M."/>
            <person name="Salgado C.G."/>
            <person name="Da Silva M.B."/>
            <person name="Nascimento M.F."/>
            <person name="Queiroz-Telles F."/>
            <person name="Attili D.S."/>
            <person name="Gorbushina A."/>
        </authorList>
    </citation>
    <scope>NUCLEOTIDE SEQUENCE [LARGE SCALE GENOMIC DNA]</scope>
    <source>
        <strain evidence="1 2">CBS 125763</strain>
    </source>
</reference>
<proteinExistence type="predicted"/>
<dbReference type="EMBL" id="LVYI01000015">
    <property type="protein sequence ID" value="OAP54098.1"/>
    <property type="molecule type" value="Genomic_DNA"/>
</dbReference>
<dbReference type="OrthoDB" id="4135823at2759"/>
<dbReference type="GeneID" id="30015801"/>
<organism evidence="1 2">
    <name type="scientific">Fonsecaea erecta</name>
    <dbReference type="NCBI Taxonomy" id="1367422"/>
    <lineage>
        <taxon>Eukaryota</taxon>
        <taxon>Fungi</taxon>
        <taxon>Dikarya</taxon>
        <taxon>Ascomycota</taxon>
        <taxon>Pezizomycotina</taxon>
        <taxon>Eurotiomycetes</taxon>
        <taxon>Chaetothyriomycetidae</taxon>
        <taxon>Chaetothyriales</taxon>
        <taxon>Herpotrichiellaceae</taxon>
        <taxon>Fonsecaea</taxon>
    </lineage>
</organism>
<sequence>MFAYIDMLIPEEPSPWSCELQADVCRLMPEEESPWSTGDLDRTELRRHLTRVFKLRLTCSIELSRRRHEDYRVSWPRLLTPHVRIEARRRQRVPVGVGGAADNETKEHKVCLALTRPIERRTSAGPDLHPKLPGPLLPYS</sequence>
<dbReference type="AlphaFoldDB" id="A0A178Z2R1"/>
<dbReference type="Proteomes" id="UP000078343">
    <property type="component" value="Unassembled WGS sequence"/>
</dbReference>
<comment type="caution">
    <text evidence="1">The sequence shown here is derived from an EMBL/GenBank/DDBJ whole genome shotgun (WGS) entry which is preliminary data.</text>
</comment>
<protein>
    <submittedName>
        <fullName evidence="1">Uncharacterized protein</fullName>
    </submittedName>
</protein>
<keyword evidence="2" id="KW-1185">Reference proteome</keyword>
<name>A0A178Z2R1_9EURO</name>
<gene>
    <name evidence="1" type="ORF">AYL99_11633</name>
</gene>
<dbReference type="RefSeq" id="XP_018687465.1">
    <property type="nucleotide sequence ID" value="XM_018843138.1"/>
</dbReference>
<evidence type="ECO:0000313" key="1">
    <source>
        <dbReference type="EMBL" id="OAP54098.1"/>
    </source>
</evidence>
<accession>A0A178Z2R1</accession>
<evidence type="ECO:0000313" key="2">
    <source>
        <dbReference type="Proteomes" id="UP000078343"/>
    </source>
</evidence>